<dbReference type="KEGG" id="vg:77945352"/>
<sequence>MTLTFTTEEKRLLKCNIFDQNIDPTNLDEANLPTDIHLVEYTIGEDLYVDSVRAYKKADIFDAYHDKLSPLGGKVISITNGFGRIKPKLFSGKGPAQ</sequence>
<dbReference type="Proteomes" id="UP000502617">
    <property type="component" value="Segment"/>
</dbReference>
<protein>
    <submittedName>
        <fullName evidence="1">Uncharacterized protein</fullName>
    </submittedName>
</protein>
<dbReference type="EMBL" id="MT162466">
    <property type="protein sequence ID" value="QIN96818.1"/>
    <property type="molecule type" value="Genomic_DNA"/>
</dbReference>
<organism evidence="1 2">
    <name type="scientific">Synechococcus phage S-N03</name>
    <dbReference type="NCBI Taxonomy" id="2718943"/>
    <lineage>
        <taxon>Viruses</taxon>
        <taxon>Duplodnaviria</taxon>
        <taxon>Heunggongvirae</taxon>
        <taxon>Uroviricota</taxon>
        <taxon>Caudoviricetes</taxon>
        <taxon>Pantevenvirales</taxon>
        <taxon>Kyanoviridae</taxon>
        <taxon>Huanghaivirus</taxon>
        <taxon>Huanghaivirus snothree</taxon>
    </lineage>
</organism>
<dbReference type="RefSeq" id="YP_010669198.1">
    <property type="nucleotide sequence ID" value="NC_070959.1"/>
</dbReference>
<keyword evidence="2" id="KW-1185">Reference proteome</keyword>
<accession>A0A6G8R6N6</accession>
<dbReference type="GeneID" id="77945352"/>
<proteinExistence type="predicted"/>
<evidence type="ECO:0000313" key="2">
    <source>
        <dbReference type="Proteomes" id="UP000502617"/>
    </source>
</evidence>
<name>A0A6G8R6N6_9CAUD</name>
<reference evidence="1 2" key="1">
    <citation type="submission" date="2020-03" db="EMBL/GenBank/DDBJ databases">
        <title>The Isolation and Genome Sequence of a Novel Cyanophage S-N03 from the Huanghai Sea, China.</title>
        <authorList>
            <person name="Jiang T."/>
        </authorList>
    </citation>
    <scope>NUCLEOTIDE SEQUENCE [LARGE SCALE GENOMIC DNA]</scope>
</reference>
<evidence type="ECO:0000313" key="1">
    <source>
        <dbReference type="EMBL" id="QIN96818.1"/>
    </source>
</evidence>